<gene>
    <name evidence="2" type="ORF">AWB98_29280</name>
    <name evidence="1" type="ORF">BN970_03323</name>
</gene>
<evidence type="ECO:0000313" key="3">
    <source>
        <dbReference type="Proteomes" id="UP000182227"/>
    </source>
</evidence>
<evidence type="ECO:0000313" key="1">
    <source>
        <dbReference type="EMBL" id="CQD15786.1"/>
    </source>
</evidence>
<reference evidence="1 3" key="1">
    <citation type="submission" date="2015-03" db="EMBL/GenBank/DDBJ databases">
        <authorList>
            <person name="Murphy D."/>
        </authorList>
    </citation>
    <scope>NUCLEOTIDE SEQUENCE [LARGE SCALE GENOMIC DNA]</scope>
    <source>
        <strain evidence="1 3">D16</strain>
    </source>
</reference>
<evidence type="ECO:0000313" key="2">
    <source>
        <dbReference type="EMBL" id="ORV20039.1"/>
    </source>
</evidence>
<dbReference type="EMBL" id="LQOP01000036">
    <property type="protein sequence ID" value="ORV20039.1"/>
    <property type="molecule type" value="Genomic_DNA"/>
</dbReference>
<accession>A0A0U1DHW1</accession>
<dbReference type="AlphaFoldDB" id="A0A0U1DHW1"/>
<sequence length="72" mass="8268">MSDNPWYFVDKYPNECCAETSRKGETQPCDKPAYAVAINTEDHSYWPVCIHHARGAALVGLTEILERRREAR</sequence>
<evidence type="ECO:0000313" key="4">
    <source>
        <dbReference type="Proteomes" id="UP000193811"/>
    </source>
</evidence>
<dbReference type="RefSeq" id="WP_085142996.1">
    <property type="nucleotide sequence ID" value="NZ_JACKVA010000026.1"/>
</dbReference>
<protein>
    <submittedName>
        <fullName evidence="1">Uncharacterized protein</fullName>
    </submittedName>
</protein>
<keyword evidence="4" id="KW-1185">Reference proteome</keyword>
<name>A0A0U1DHW1_9MYCO</name>
<organism evidence="1 3">
    <name type="scientific">Mycolicibacterium conceptionense</name>
    <dbReference type="NCBI Taxonomy" id="451644"/>
    <lineage>
        <taxon>Bacteria</taxon>
        <taxon>Bacillati</taxon>
        <taxon>Actinomycetota</taxon>
        <taxon>Actinomycetes</taxon>
        <taxon>Mycobacteriales</taxon>
        <taxon>Mycobacteriaceae</taxon>
        <taxon>Mycolicibacterium</taxon>
    </lineage>
</organism>
<proteinExistence type="predicted"/>
<dbReference type="GeneID" id="44300052"/>
<dbReference type="Proteomes" id="UP000182227">
    <property type="component" value="Unassembled WGS sequence"/>
</dbReference>
<dbReference type="Proteomes" id="UP000193811">
    <property type="component" value="Unassembled WGS sequence"/>
</dbReference>
<reference evidence="2 4" key="2">
    <citation type="submission" date="2016-01" db="EMBL/GenBank/DDBJ databases">
        <title>The new phylogeny of the genus Mycobacterium.</title>
        <authorList>
            <person name="Tarcisio F."/>
            <person name="Conor M."/>
            <person name="Antonella G."/>
            <person name="Elisabetta G."/>
            <person name="Giulia F.S."/>
            <person name="Sara T."/>
            <person name="Anna F."/>
            <person name="Clotilde B."/>
            <person name="Roberto B."/>
            <person name="Veronica D.S."/>
            <person name="Fabio R."/>
            <person name="Monica P."/>
            <person name="Olivier J."/>
            <person name="Enrico T."/>
            <person name="Nicola S."/>
        </authorList>
    </citation>
    <scope>NUCLEOTIDE SEQUENCE [LARGE SCALE GENOMIC DNA]</scope>
    <source>
        <strain evidence="2 4">CCUG 50187</strain>
    </source>
</reference>
<dbReference type="EMBL" id="CTEF01000002">
    <property type="protein sequence ID" value="CQD15786.1"/>
    <property type="molecule type" value="Genomic_DNA"/>
</dbReference>